<dbReference type="InterPro" id="IPR022742">
    <property type="entry name" value="Hydrolase_4"/>
</dbReference>
<feature type="domain" description="Serine aminopeptidase S33" evidence="3">
    <location>
        <begin position="192"/>
        <end position="387"/>
    </location>
</feature>
<proteinExistence type="inferred from homology"/>
<evidence type="ECO:0000256" key="2">
    <source>
        <dbReference type="SAM" id="MobiDB-lite"/>
    </source>
</evidence>
<dbReference type="Gene3D" id="3.40.50.1820">
    <property type="entry name" value="alpha/beta hydrolase"/>
    <property type="match status" value="1"/>
</dbReference>
<dbReference type="PANTHER" id="PTHR10794:SF96">
    <property type="entry name" value="PROTEIN ABHD15-LIKE"/>
    <property type="match status" value="1"/>
</dbReference>
<dbReference type="InterPro" id="IPR050960">
    <property type="entry name" value="AB_hydrolase_4_sf"/>
</dbReference>
<dbReference type="GO" id="GO:0034338">
    <property type="term" value="F:short-chain carboxylesterase activity"/>
    <property type="evidence" value="ECO:0007669"/>
    <property type="project" value="TreeGrafter"/>
</dbReference>
<keyword evidence="5" id="KW-1185">Reference proteome</keyword>
<dbReference type="GeneTree" id="ENSGT00950000182902"/>
<evidence type="ECO:0000313" key="5">
    <source>
        <dbReference type="Proteomes" id="UP000261500"/>
    </source>
</evidence>
<dbReference type="SUPFAM" id="SSF53474">
    <property type="entry name" value="alpha/beta-Hydrolases"/>
    <property type="match status" value="1"/>
</dbReference>
<protein>
    <submittedName>
        <fullName evidence="4">Abhydrolase domain-containing protein 15-like</fullName>
    </submittedName>
</protein>
<name>A0A3B3UN76_9TELE</name>
<sequence>MESYVLDCLLCLLPCSLFFLLCLGLRWPGFCSWVNVAVRAAGWMLWVTTCLILDLPLLHGDEELKPPETSSGQTSDGPRLICKPSALARYLLQHCGSLTKAKLADWPWGDPHLQTVSSQVCGEHADSIQFTREHLLMKDGGVVALDWANRRWEVKKEQQSGTKALGCFTSTPPVLLLIPQTWGGTTPHLQWLSQQAARQGFSVVVFHHRGTAGSPLTTARICEFGDSADLEQAVLYVRSRHPSSVLVAVSEGSGSAVLLSYLGERGSSTCLTAAAAISPVLLGQRWFESAMPPLYRWGVLFHRKMQLSRYVSSLRGILDVDRALRSSSLRDFEEALFCSPTEKVSPSTERNPSYWGRNEPLRDADEVAVPVLCICSSDDPLLPPASTLPVSLFQSNPYFLLALTDRGGHCGFALDAGQQTDEDTWSHIAVLEFLRVASDFLKEAERDWKSWRGQQEVNGVRGQKSKMNAAAMSRRRRGATMKRSRPQPAGQSGVDDVDGDPFTWKRSYTR</sequence>
<evidence type="ECO:0000259" key="3">
    <source>
        <dbReference type="Pfam" id="PF12146"/>
    </source>
</evidence>
<comment type="similarity">
    <text evidence="1">Belongs to the AB hydrolase superfamily. AB hydrolase 4 family.</text>
</comment>
<dbReference type="ESTHER" id="9tele-a0a3b3un76">
    <property type="family name" value="abh_upf0017"/>
</dbReference>
<reference evidence="4" key="1">
    <citation type="submission" date="2025-08" db="UniProtKB">
        <authorList>
            <consortium name="Ensembl"/>
        </authorList>
    </citation>
    <scope>IDENTIFICATION</scope>
</reference>
<dbReference type="STRING" id="48699.ENSPLAP00000014124"/>
<feature type="region of interest" description="Disordered" evidence="2">
    <location>
        <begin position="457"/>
        <end position="510"/>
    </location>
</feature>
<dbReference type="AlphaFoldDB" id="A0A3B3UN76"/>
<dbReference type="Proteomes" id="UP000261500">
    <property type="component" value="Unplaced"/>
</dbReference>
<accession>A0A3B3UN76</accession>
<dbReference type="InterPro" id="IPR029058">
    <property type="entry name" value="AB_hydrolase_fold"/>
</dbReference>
<feature type="compositionally biased region" description="Basic residues" evidence="2">
    <location>
        <begin position="473"/>
        <end position="485"/>
    </location>
</feature>
<dbReference type="Ensembl" id="ENSPLAT00000022328.1">
    <property type="protein sequence ID" value="ENSPLAP00000014124.1"/>
    <property type="gene ID" value="ENSPLAG00000017747.1"/>
</dbReference>
<organism evidence="4 5">
    <name type="scientific">Poecilia latipinna</name>
    <name type="common">sailfin molly</name>
    <dbReference type="NCBI Taxonomy" id="48699"/>
    <lineage>
        <taxon>Eukaryota</taxon>
        <taxon>Metazoa</taxon>
        <taxon>Chordata</taxon>
        <taxon>Craniata</taxon>
        <taxon>Vertebrata</taxon>
        <taxon>Euteleostomi</taxon>
        <taxon>Actinopterygii</taxon>
        <taxon>Neopterygii</taxon>
        <taxon>Teleostei</taxon>
        <taxon>Neoteleostei</taxon>
        <taxon>Acanthomorphata</taxon>
        <taxon>Ovalentaria</taxon>
        <taxon>Atherinomorphae</taxon>
        <taxon>Cyprinodontiformes</taxon>
        <taxon>Poeciliidae</taxon>
        <taxon>Poeciliinae</taxon>
        <taxon>Poecilia</taxon>
    </lineage>
</organism>
<dbReference type="GO" id="GO:0047372">
    <property type="term" value="F:monoacylglycerol lipase activity"/>
    <property type="evidence" value="ECO:0007669"/>
    <property type="project" value="TreeGrafter"/>
</dbReference>
<reference evidence="4" key="2">
    <citation type="submission" date="2025-09" db="UniProtKB">
        <authorList>
            <consortium name="Ensembl"/>
        </authorList>
    </citation>
    <scope>IDENTIFICATION</scope>
</reference>
<dbReference type="PANTHER" id="PTHR10794">
    <property type="entry name" value="ABHYDROLASE DOMAIN-CONTAINING PROTEIN"/>
    <property type="match status" value="1"/>
</dbReference>
<evidence type="ECO:0000313" key="4">
    <source>
        <dbReference type="Ensembl" id="ENSPLAP00000014124.1"/>
    </source>
</evidence>
<evidence type="ECO:0000256" key="1">
    <source>
        <dbReference type="ARBA" id="ARBA00010884"/>
    </source>
</evidence>
<dbReference type="Pfam" id="PF12146">
    <property type="entry name" value="Hydrolase_4"/>
    <property type="match status" value="1"/>
</dbReference>